<dbReference type="Proteomes" id="UP000433483">
    <property type="component" value="Unassembled WGS sequence"/>
</dbReference>
<comment type="caution">
    <text evidence="1">The sequence shown here is derived from an EMBL/GenBank/DDBJ whole genome shotgun (WGS) entry which is preliminary data.</text>
</comment>
<evidence type="ECO:0000313" key="2">
    <source>
        <dbReference type="EMBL" id="KAE9253368.1"/>
    </source>
</evidence>
<dbReference type="AlphaFoldDB" id="A0A6A3Z890"/>
<sequence>MRLSTGSTSSSPFFFFLTTRLEAAGAIVEESSRALGGGLQIEEVQQITPRAIIENAWSSLCSCSSARRRRKAANLRQLQYADSEDLDVFHKTNDGLDLDVGTDEFRSREAIAADVQKAAHLLA</sequence>
<evidence type="ECO:0000313" key="3">
    <source>
        <dbReference type="Proteomes" id="UP000433483"/>
    </source>
</evidence>
<reference evidence="1 3" key="1">
    <citation type="submission" date="2018-08" db="EMBL/GenBank/DDBJ databases">
        <title>Genomic investigation of the strawberry pathogen Phytophthora fragariae indicates pathogenicity is determined by transcriptional variation in three key races.</title>
        <authorList>
            <person name="Adams T.M."/>
            <person name="Armitage A.D."/>
            <person name="Sobczyk M.K."/>
            <person name="Bates H.J."/>
            <person name="Dunwell J.M."/>
            <person name="Nellist C.F."/>
            <person name="Harrison R.J."/>
        </authorList>
    </citation>
    <scope>NUCLEOTIDE SEQUENCE [LARGE SCALE GENOMIC DNA]</scope>
    <source>
        <strain evidence="2 4">BC-23</strain>
        <strain evidence="1 3">NOV-27</strain>
    </source>
</reference>
<gene>
    <name evidence="2" type="ORF">PF004_g1541</name>
    <name evidence="1" type="ORF">PF005_g3331</name>
</gene>
<evidence type="ECO:0000313" key="4">
    <source>
        <dbReference type="Proteomes" id="UP000476176"/>
    </source>
</evidence>
<evidence type="ECO:0000313" key="1">
    <source>
        <dbReference type="EMBL" id="KAE9230850.1"/>
    </source>
</evidence>
<protein>
    <submittedName>
        <fullName evidence="1">Uncharacterized protein</fullName>
    </submittedName>
</protein>
<accession>A0A6A3Z890</accession>
<dbReference type="EMBL" id="QXGB01000097">
    <property type="protein sequence ID" value="KAE9230850.1"/>
    <property type="molecule type" value="Genomic_DNA"/>
</dbReference>
<name>A0A6A3Z890_9STRA</name>
<proteinExistence type="predicted"/>
<organism evidence="1 3">
    <name type="scientific">Phytophthora fragariae</name>
    <dbReference type="NCBI Taxonomy" id="53985"/>
    <lineage>
        <taxon>Eukaryota</taxon>
        <taxon>Sar</taxon>
        <taxon>Stramenopiles</taxon>
        <taxon>Oomycota</taxon>
        <taxon>Peronosporomycetes</taxon>
        <taxon>Peronosporales</taxon>
        <taxon>Peronosporaceae</taxon>
        <taxon>Phytophthora</taxon>
    </lineage>
</organism>
<dbReference type="Proteomes" id="UP000476176">
    <property type="component" value="Unassembled WGS sequence"/>
</dbReference>
<dbReference type="EMBL" id="QXGC01000038">
    <property type="protein sequence ID" value="KAE9253368.1"/>
    <property type="molecule type" value="Genomic_DNA"/>
</dbReference>
<keyword evidence="3" id="KW-1185">Reference proteome</keyword>